<keyword evidence="6 8" id="KW-0560">Oxidoreductase</keyword>
<proteinExistence type="inferred from homology"/>
<protein>
    <submittedName>
        <fullName evidence="10">Glyoxalase</fullName>
    </submittedName>
</protein>
<dbReference type="InterPro" id="IPR000486">
    <property type="entry name" value="Xdiol_ring_cleave_dOase_1/2"/>
</dbReference>
<dbReference type="KEGG" id="ppai:E1956_45900"/>
<keyword evidence="10" id="KW-0614">Plasmid</keyword>
<comment type="similarity">
    <text evidence="2 8">Belongs to the extradiol ring-cleavage dioxygenase family.</text>
</comment>
<feature type="domain" description="VOC" evidence="9">
    <location>
        <begin position="146"/>
        <end position="271"/>
    </location>
</feature>
<evidence type="ECO:0000313" key="10">
    <source>
        <dbReference type="EMBL" id="QBR04417.1"/>
    </source>
</evidence>
<evidence type="ECO:0000256" key="2">
    <source>
        <dbReference type="ARBA" id="ARBA00008784"/>
    </source>
</evidence>
<dbReference type="InterPro" id="IPR004360">
    <property type="entry name" value="Glyas_Fos-R_dOase_dom"/>
</dbReference>
<dbReference type="OrthoDB" id="9803142at2"/>
<evidence type="ECO:0000256" key="7">
    <source>
        <dbReference type="ARBA" id="ARBA00023004"/>
    </source>
</evidence>
<evidence type="ECO:0000256" key="1">
    <source>
        <dbReference type="ARBA" id="ARBA00001954"/>
    </source>
</evidence>
<dbReference type="CDD" id="cd07237">
    <property type="entry name" value="BphC1-RGP6_C_like"/>
    <property type="match status" value="1"/>
</dbReference>
<dbReference type="Proteomes" id="UP000295727">
    <property type="component" value="Plasmid unnamed1"/>
</dbReference>
<evidence type="ECO:0000256" key="8">
    <source>
        <dbReference type="RuleBase" id="RU000683"/>
    </source>
</evidence>
<keyword evidence="4 8" id="KW-0058">Aromatic hydrocarbons catabolism</keyword>
<dbReference type="InterPro" id="IPR029068">
    <property type="entry name" value="Glyas_Bleomycin-R_OHBP_Dase"/>
</dbReference>
<keyword evidence="3" id="KW-0479">Metal-binding</keyword>
<dbReference type="SUPFAM" id="SSF54593">
    <property type="entry name" value="Glyoxalase/Bleomycin resistance protein/Dihydroxybiphenyl dioxygenase"/>
    <property type="match status" value="1"/>
</dbReference>
<keyword evidence="11" id="KW-1185">Reference proteome</keyword>
<sequence length="306" mass="33657">MTSVSNLGYLVLGVSDLDGWEKFAVDIIGLQSGRRVTGESLALRMDDYAQRILLEKSPEDDLLAAGWEFDSDEELDAFVERVRQSGAAVSQAEPELASRRCVPRLFTCIDPDGVSHEFYTRAARAAGTDPFRSKVLRGRFNTGRLGVGHYVAVPKSVELANAFCKDVLGLKVSDHARGEMAPGVVLEIAFLHARTGRHHSVAIAKVPFPFKKRVHHILVEATDFNDVGLAYDRCAKAGIPMAMELGHHPNDQMFSFYVQTPSGFALEFGHGGVVVDDSTWDVRQYAELSDWGHRAHPPGKNDSNAH</sequence>
<dbReference type="EMBL" id="CP038152">
    <property type="protein sequence ID" value="QBR04417.1"/>
    <property type="molecule type" value="Genomic_DNA"/>
</dbReference>
<dbReference type="PROSITE" id="PS51819">
    <property type="entry name" value="VOC"/>
    <property type="match status" value="2"/>
</dbReference>
<organism evidence="10 11">
    <name type="scientific">Paraburkholderia pallida</name>
    <dbReference type="NCBI Taxonomy" id="2547399"/>
    <lineage>
        <taxon>Bacteria</taxon>
        <taxon>Pseudomonadati</taxon>
        <taxon>Pseudomonadota</taxon>
        <taxon>Betaproteobacteria</taxon>
        <taxon>Burkholderiales</taxon>
        <taxon>Burkholderiaceae</taxon>
        <taxon>Paraburkholderia</taxon>
    </lineage>
</organism>
<gene>
    <name evidence="10" type="ORF">E1956_45900</name>
</gene>
<dbReference type="Pfam" id="PF22632">
    <property type="entry name" value="BphC_D1"/>
    <property type="match status" value="1"/>
</dbReference>
<geneLocation type="plasmid" evidence="10 11">
    <name>unnamed1</name>
</geneLocation>
<evidence type="ECO:0000256" key="4">
    <source>
        <dbReference type="ARBA" id="ARBA00022797"/>
    </source>
</evidence>
<dbReference type="Pfam" id="PF00903">
    <property type="entry name" value="Glyoxalase"/>
    <property type="match status" value="1"/>
</dbReference>
<evidence type="ECO:0000256" key="3">
    <source>
        <dbReference type="ARBA" id="ARBA00022723"/>
    </source>
</evidence>
<dbReference type="InterPro" id="IPR037523">
    <property type="entry name" value="VOC_core"/>
</dbReference>
<keyword evidence="7 8" id="KW-0408">Iron</keyword>
<dbReference type="GO" id="GO:0008198">
    <property type="term" value="F:ferrous iron binding"/>
    <property type="evidence" value="ECO:0007669"/>
    <property type="project" value="InterPro"/>
</dbReference>
<accession>A0A4P7DAG2</accession>
<dbReference type="Gene3D" id="3.10.180.10">
    <property type="entry name" value="2,3-Dihydroxybiphenyl 1,2-Dioxygenase, domain 1"/>
    <property type="match status" value="2"/>
</dbReference>
<reference evidence="10 11" key="1">
    <citation type="submission" date="2019-03" db="EMBL/GenBank/DDBJ databases">
        <title>Paraburkholderia sp. 7MH5, isolated from subtropical forest soil.</title>
        <authorList>
            <person name="Gao Z.-H."/>
            <person name="Qiu L.-H."/>
        </authorList>
    </citation>
    <scope>NUCLEOTIDE SEQUENCE [LARGE SCALE GENOMIC DNA]</scope>
    <source>
        <strain evidence="10 11">7MH5</strain>
        <plasmid evidence="10 11">unnamed1</plasmid>
    </source>
</reference>
<keyword evidence="5 8" id="KW-0223">Dioxygenase</keyword>
<evidence type="ECO:0000259" key="9">
    <source>
        <dbReference type="PROSITE" id="PS51819"/>
    </source>
</evidence>
<dbReference type="RefSeq" id="WP_134760782.1">
    <property type="nucleotide sequence ID" value="NZ_CP038152.1"/>
</dbReference>
<dbReference type="AlphaFoldDB" id="A0A4P7DAG2"/>
<dbReference type="GO" id="GO:0051213">
    <property type="term" value="F:dioxygenase activity"/>
    <property type="evidence" value="ECO:0007669"/>
    <property type="project" value="UniProtKB-KW"/>
</dbReference>
<evidence type="ECO:0000313" key="11">
    <source>
        <dbReference type="Proteomes" id="UP000295727"/>
    </source>
</evidence>
<dbReference type="PROSITE" id="PS00082">
    <property type="entry name" value="EXTRADIOL_DIOXYGENAS"/>
    <property type="match status" value="1"/>
</dbReference>
<evidence type="ECO:0000256" key="6">
    <source>
        <dbReference type="ARBA" id="ARBA00023002"/>
    </source>
</evidence>
<comment type="cofactor">
    <cofactor evidence="1 8">
        <name>Fe(2+)</name>
        <dbReference type="ChEBI" id="CHEBI:29033"/>
    </cofactor>
</comment>
<evidence type="ECO:0000256" key="5">
    <source>
        <dbReference type="ARBA" id="ARBA00022964"/>
    </source>
</evidence>
<name>A0A4P7DAG2_9BURK</name>
<dbReference type="CDD" id="cd07252">
    <property type="entry name" value="BphC1-RGP6_N_like"/>
    <property type="match status" value="1"/>
</dbReference>
<feature type="domain" description="VOC" evidence="9">
    <location>
        <begin position="6"/>
        <end position="121"/>
    </location>
</feature>